<evidence type="ECO:0000313" key="3">
    <source>
        <dbReference type="Proteomes" id="UP000198287"/>
    </source>
</evidence>
<keyword evidence="1" id="KW-0812">Transmembrane</keyword>
<keyword evidence="3" id="KW-1185">Reference proteome</keyword>
<keyword evidence="1" id="KW-0472">Membrane</keyword>
<dbReference type="Proteomes" id="UP000198287">
    <property type="component" value="Unassembled WGS sequence"/>
</dbReference>
<evidence type="ECO:0000313" key="2">
    <source>
        <dbReference type="EMBL" id="OXA41906.1"/>
    </source>
</evidence>
<sequence>MGKRTPRQGDGRESSHQDCHITPWLTLTLDRAEISTPTVALIPEGLSFITGLPQEEGSTYLLAVARDGIGLEFALLMLASYLVYTFLLTKNSWNELPNALTYLAMCILKLSVHARYSR</sequence>
<proteinExistence type="predicted"/>
<gene>
    <name evidence="2" type="ORF">Fcan01_23142</name>
</gene>
<reference evidence="2 3" key="1">
    <citation type="submission" date="2015-12" db="EMBL/GenBank/DDBJ databases">
        <title>The genome of Folsomia candida.</title>
        <authorList>
            <person name="Faddeeva A."/>
            <person name="Derks M.F."/>
            <person name="Anvar Y."/>
            <person name="Smit S."/>
            <person name="Van Straalen N."/>
            <person name="Roelofs D."/>
        </authorList>
    </citation>
    <scope>NUCLEOTIDE SEQUENCE [LARGE SCALE GENOMIC DNA]</scope>
    <source>
        <strain evidence="2 3">VU population</strain>
        <tissue evidence="2">Whole body</tissue>
    </source>
</reference>
<feature type="transmembrane region" description="Helical" evidence="1">
    <location>
        <begin position="69"/>
        <end position="87"/>
    </location>
</feature>
<keyword evidence="1" id="KW-1133">Transmembrane helix</keyword>
<evidence type="ECO:0000256" key="1">
    <source>
        <dbReference type="SAM" id="Phobius"/>
    </source>
</evidence>
<comment type="caution">
    <text evidence="2">The sequence shown here is derived from an EMBL/GenBank/DDBJ whole genome shotgun (WGS) entry which is preliminary data.</text>
</comment>
<organism evidence="2 3">
    <name type="scientific">Folsomia candida</name>
    <name type="common">Springtail</name>
    <dbReference type="NCBI Taxonomy" id="158441"/>
    <lineage>
        <taxon>Eukaryota</taxon>
        <taxon>Metazoa</taxon>
        <taxon>Ecdysozoa</taxon>
        <taxon>Arthropoda</taxon>
        <taxon>Hexapoda</taxon>
        <taxon>Collembola</taxon>
        <taxon>Entomobryomorpha</taxon>
        <taxon>Isotomoidea</taxon>
        <taxon>Isotomidae</taxon>
        <taxon>Proisotominae</taxon>
        <taxon>Folsomia</taxon>
    </lineage>
</organism>
<dbReference type="AlphaFoldDB" id="A0A226DCD5"/>
<protein>
    <submittedName>
        <fullName evidence="2">Uncharacterized protein</fullName>
    </submittedName>
</protein>
<name>A0A226DCD5_FOLCA</name>
<accession>A0A226DCD5</accession>
<dbReference type="EMBL" id="LNIX01000027">
    <property type="protein sequence ID" value="OXA41906.1"/>
    <property type="molecule type" value="Genomic_DNA"/>
</dbReference>